<dbReference type="PANTHER" id="PTHR12861:SF3">
    <property type="entry name" value="TRANSLOCON-ASSOCIATED PROTEIN SUBUNIT BETA"/>
    <property type="match status" value="1"/>
</dbReference>
<dbReference type="PANTHER" id="PTHR12861">
    <property type="entry name" value="TRANSLOCON-ASSOCIATED PROTEIN, BETA SUBUNIT PRECURSOR TRAP-BETA SIGNAL SEQUENCE RECEPTOR BETA SUBUNIT"/>
    <property type="match status" value="1"/>
</dbReference>
<gene>
    <name evidence="3" type="ORF">TCIL3000_6_3940</name>
</gene>
<protein>
    <recommendedName>
        <fullName evidence="4">Translocon-associated protein subunit beta</fullName>
    </recommendedName>
</protein>
<feature type="chain" id="PRO_5003410250" description="Translocon-associated protein subunit beta" evidence="2">
    <location>
        <begin position="21"/>
        <end position="203"/>
    </location>
</feature>
<keyword evidence="1" id="KW-1133">Transmembrane helix</keyword>
<sequence>MTFIAAIAMILATTTVGSLAQTDSQPLLFVSKTVSDEYVVVGDSVEFTVTVYNFGRGPATNVTITDLLSDGSVRKKHVDVLSYGESVGLKYSVTPKALGSYPVAVTEVLYDTGKEGDRNGKAYSNILREGTAHFYGETYDDESFRGVVSVVTRERYDRLYRRYIRESAVYAFLCLIPILLPLIVYRMEQNQVDLLIRRSKSFK</sequence>
<dbReference type="InterPro" id="IPR013783">
    <property type="entry name" value="Ig-like_fold"/>
</dbReference>
<dbReference type="GO" id="GO:0005783">
    <property type="term" value="C:endoplasmic reticulum"/>
    <property type="evidence" value="ECO:0007669"/>
    <property type="project" value="TreeGrafter"/>
</dbReference>
<proteinExistence type="predicted"/>
<feature type="signal peptide" evidence="2">
    <location>
        <begin position="1"/>
        <end position="20"/>
    </location>
</feature>
<dbReference type="Pfam" id="PF05753">
    <property type="entry name" value="TRAP_beta"/>
    <property type="match status" value="1"/>
</dbReference>
<dbReference type="EMBL" id="HE575319">
    <property type="protein sequence ID" value="CCC91139.1"/>
    <property type="molecule type" value="Genomic_DNA"/>
</dbReference>
<feature type="transmembrane region" description="Helical" evidence="1">
    <location>
        <begin position="168"/>
        <end position="187"/>
    </location>
</feature>
<name>G0UP28_TRYCI</name>
<keyword evidence="2" id="KW-0732">Signal</keyword>
<evidence type="ECO:0008006" key="4">
    <source>
        <dbReference type="Google" id="ProtNLM"/>
    </source>
</evidence>
<evidence type="ECO:0000256" key="2">
    <source>
        <dbReference type="SAM" id="SignalP"/>
    </source>
</evidence>
<dbReference type="VEuPathDB" id="TriTrypDB:TcIL3000_6_3940"/>
<dbReference type="Gene3D" id="2.60.40.10">
    <property type="entry name" value="Immunoglobulins"/>
    <property type="match status" value="1"/>
</dbReference>
<accession>G0UP28</accession>
<organism evidence="3">
    <name type="scientific">Trypanosoma congolense (strain IL3000)</name>
    <dbReference type="NCBI Taxonomy" id="1068625"/>
    <lineage>
        <taxon>Eukaryota</taxon>
        <taxon>Discoba</taxon>
        <taxon>Euglenozoa</taxon>
        <taxon>Kinetoplastea</taxon>
        <taxon>Metakinetoplastina</taxon>
        <taxon>Trypanosomatida</taxon>
        <taxon>Trypanosomatidae</taxon>
        <taxon>Trypanosoma</taxon>
        <taxon>Nannomonas</taxon>
    </lineage>
</organism>
<reference evidence="3" key="1">
    <citation type="journal article" date="2012" name="Proc. Natl. Acad. Sci. U.S.A.">
        <title>Antigenic diversity is generated by distinct evolutionary mechanisms in African trypanosome species.</title>
        <authorList>
            <person name="Jackson A.P."/>
            <person name="Berry A."/>
            <person name="Aslett M."/>
            <person name="Allison H.C."/>
            <person name="Burton P."/>
            <person name="Vavrova-Anderson J."/>
            <person name="Brown R."/>
            <person name="Browne H."/>
            <person name="Corton N."/>
            <person name="Hauser H."/>
            <person name="Gamble J."/>
            <person name="Gilderthorp R."/>
            <person name="Marcello L."/>
            <person name="McQuillan J."/>
            <person name="Otto T.D."/>
            <person name="Quail M.A."/>
            <person name="Sanders M.J."/>
            <person name="van Tonder A."/>
            <person name="Ginger M.L."/>
            <person name="Field M.C."/>
            <person name="Barry J.D."/>
            <person name="Hertz-Fowler C."/>
            <person name="Berriman M."/>
        </authorList>
    </citation>
    <scope>NUCLEOTIDE SEQUENCE</scope>
    <source>
        <strain evidence="3">IL3000</strain>
    </source>
</reference>
<dbReference type="InterPro" id="IPR047589">
    <property type="entry name" value="DUF11_rpt"/>
</dbReference>
<evidence type="ECO:0000256" key="1">
    <source>
        <dbReference type="SAM" id="Phobius"/>
    </source>
</evidence>
<keyword evidence="1" id="KW-0472">Membrane</keyword>
<dbReference type="AlphaFoldDB" id="G0UP28"/>
<keyword evidence="1" id="KW-0812">Transmembrane</keyword>
<evidence type="ECO:0000313" key="3">
    <source>
        <dbReference type="EMBL" id="CCC91139.1"/>
    </source>
</evidence>
<dbReference type="NCBIfam" id="TIGR01451">
    <property type="entry name" value="B_ant_repeat"/>
    <property type="match status" value="1"/>
</dbReference>